<dbReference type="GO" id="GO:0000160">
    <property type="term" value="P:phosphorelay signal transduction system"/>
    <property type="evidence" value="ECO:0007669"/>
    <property type="project" value="InterPro"/>
</dbReference>
<evidence type="ECO:0000313" key="4">
    <source>
        <dbReference type="Proteomes" id="UP000515856"/>
    </source>
</evidence>
<name>A0A7G9GQU7_9FIRM</name>
<dbReference type="InterPro" id="IPR001789">
    <property type="entry name" value="Sig_transdc_resp-reg_receiver"/>
</dbReference>
<dbReference type="InterPro" id="IPR011006">
    <property type="entry name" value="CheY-like_superfamily"/>
</dbReference>
<dbReference type="KEGG" id="ehn:H9Q80_04300"/>
<sequence length="110" mass="12989">MGKLNIAICDDNMNVREQVKNFLNDFFQHKQIDVIYHLFEDGYDLIQNKQSLDIIILDIEMNKCNGFEVRDALFSQRINSRIIYLSDYKDRLQDAFGKNVYGFVSRDSIL</sequence>
<dbReference type="Pfam" id="PF00072">
    <property type="entry name" value="Response_reg"/>
    <property type="match status" value="1"/>
</dbReference>
<reference evidence="3 4" key="1">
    <citation type="submission" date="2020-08" db="EMBL/GenBank/DDBJ databases">
        <authorList>
            <person name="Liu C."/>
            <person name="Sun Q."/>
        </authorList>
    </citation>
    <scope>NUCLEOTIDE SEQUENCE [LARGE SCALE GENOMIC DNA]</scope>
    <source>
        <strain evidence="3 4">NSJ-61</strain>
    </source>
</reference>
<dbReference type="SUPFAM" id="SSF52172">
    <property type="entry name" value="CheY-like"/>
    <property type="match status" value="1"/>
</dbReference>
<dbReference type="PROSITE" id="PS50110">
    <property type="entry name" value="RESPONSE_REGULATORY"/>
    <property type="match status" value="1"/>
</dbReference>
<organism evidence="3 4">
    <name type="scientific">[Eubacterium] hominis</name>
    <dbReference type="NCBI Taxonomy" id="2764325"/>
    <lineage>
        <taxon>Bacteria</taxon>
        <taxon>Bacillati</taxon>
        <taxon>Bacillota</taxon>
        <taxon>Erysipelotrichia</taxon>
        <taxon>Erysipelotrichales</taxon>
        <taxon>Erysipelotrichaceae</taxon>
        <taxon>Amedibacillus</taxon>
    </lineage>
</organism>
<keyword evidence="4" id="KW-1185">Reference proteome</keyword>
<evidence type="ECO:0000259" key="2">
    <source>
        <dbReference type="PROSITE" id="PS50110"/>
    </source>
</evidence>
<dbReference type="RefSeq" id="WP_117454992.1">
    <property type="nucleotide sequence ID" value="NZ_CP060636.1"/>
</dbReference>
<feature type="domain" description="Response regulatory" evidence="2">
    <location>
        <begin position="5"/>
        <end position="110"/>
    </location>
</feature>
<dbReference type="AlphaFoldDB" id="A0A7G9GQU7"/>
<dbReference type="EMBL" id="CP060636">
    <property type="protein sequence ID" value="QNM13179.1"/>
    <property type="molecule type" value="Genomic_DNA"/>
</dbReference>
<dbReference type="Proteomes" id="UP000515856">
    <property type="component" value="Chromosome"/>
</dbReference>
<proteinExistence type="predicted"/>
<evidence type="ECO:0000256" key="1">
    <source>
        <dbReference type="PROSITE-ProRule" id="PRU00169"/>
    </source>
</evidence>
<protein>
    <submittedName>
        <fullName evidence="3">Response regulator</fullName>
    </submittedName>
</protein>
<dbReference type="Gene3D" id="3.40.50.2300">
    <property type="match status" value="1"/>
</dbReference>
<evidence type="ECO:0000313" key="3">
    <source>
        <dbReference type="EMBL" id="QNM13179.1"/>
    </source>
</evidence>
<accession>A0A7G9GQU7</accession>
<gene>
    <name evidence="3" type="ORF">H9Q80_04300</name>
</gene>
<keyword evidence="1" id="KW-0597">Phosphoprotein</keyword>
<feature type="modified residue" description="4-aspartylphosphate" evidence="1">
    <location>
        <position position="58"/>
    </location>
</feature>